<dbReference type="Proteomes" id="UP000433737">
    <property type="component" value="Unassembled WGS sequence"/>
</dbReference>
<evidence type="ECO:0000313" key="3">
    <source>
        <dbReference type="Proteomes" id="UP000433737"/>
    </source>
</evidence>
<comment type="caution">
    <text evidence="2">The sequence shown here is derived from an EMBL/GenBank/DDBJ whole genome shotgun (WGS) entry which is preliminary data.</text>
</comment>
<gene>
    <name evidence="2" type="ORF">PANT111_190157</name>
</gene>
<reference evidence="2 3" key="1">
    <citation type="submission" date="2019-10" db="EMBL/GenBank/DDBJ databases">
        <authorList>
            <person name="Karimi E."/>
        </authorList>
    </citation>
    <scope>NUCLEOTIDE SEQUENCE [LARGE SCALE GENOMIC DNA]</scope>
    <source>
        <strain evidence="2">Pantoea sp. 111</strain>
    </source>
</reference>
<name>A0AAX3J6B4_9GAMM</name>
<evidence type="ECO:0000256" key="1">
    <source>
        <dbReference type="SAM" id="MobiDB-lite"/>
    </source>
</evidence>
<feature type="compositionally biased region" description="Basic and acidic residues" evidence="1">
    <location>
        <begin position="25"/>
        <end position="42"/>
    </location>
</feature>
<sequence length="49" mass="5592">MRINQAVNVSNIQFSSIFVSRVLSDDTTRNKSQKRESRKGEISNENGFC</sequence>
<dbReference type="AlphaFoldDB" id="A0AAX3J6B4"/>
<accession>A0AAX3J6B4</accession>
<dbReference type="EMBL" id="CABWMH010000011">
    <property type="protein sequence ID" value="VXB91125.1"/>
    <property type="molecule type" value="Genomic_DNA"/>
</dbReference>
<evidence type="ECO:0000313" key="2">
    <source>
        <dbReference type="EMBL" id="VXB91125.1"/>
    </source>
</evidence>
<organism evidence="2 3">
    <name type="scientific">Pantoea brenneri</name>
    <dbReference type="NCBI Taxonomy" id="472694"/>
    <lineage>
        <taxon>Bacteria</taxon>
        <taxon>Pseudomonadati</taxon>
        <taxon>Pseudomonadota</taxon>
        <taxon>Gammaproteobacteria</taxon>
        <taxon>Enterobacterales</taxon>
        <taxon>Erwiniaceae</taxon>
        <taxon>Pantoea</taxon>
    </lineage>
</organism>
<feature type="region of interest" description="Disordered" evidence="1">
    <location>
        <begin position="25"/>
        <end position="49"/>
    </location>
</feature>
<proteinExistence type="predicted"/>
<protein>
    <submittedName>
        <fullName evidence="2">Uncharacterized protein</fullName>
    </submittedName>
</protein>